<dbReference type="CDD" id="cd16406">
    <property type="entry name" value="ParB_N_like"/>
    <property type="match status" value="1"/>
</dbReference>
<evidence type="ECO:0000259" key="4">
    <source>
        <dbReference type="SMART" id="SM00470"/>
    </source>
</evidence>
<dbReference type="FunFam" id="3.90.1530.30:FF:000002">
    <property type="entry name" value="Chromosome partitioning protein ParB"/>
    <property type="match status" value="1"/>
</dbReference>
<evidence type="ECO:0000256" key="2">
    <source>
        <dbReference type="SAM" id="Coils"/>
    </source>
</evidence>
<feature type="region of interest" description="Disordered" evidence="3">
    <location>
        <begin position="424"/>
        <end position="460"/>
    </location>
</feature>
<dbReference type="InterPro" id="IPR003115">
    <property type="entry name" value="ParB_N"/>
</dbReference>
<sequence length="750" mass="82103">MRISGSPDIRRSEEEGCAGLRDGLEAERKSFGARRGDLPMATAVQKITLSSSRDIPFNKLVLSQSNVRRVKAGVSIEELAEDIARRTLLQSLNVRPVLDADGLETGMFEVPAGGRRYRALQLLVKQKRLAKTAPVPCVVRDPSVDISAEEDSLAENVHRASLHPLDQFRAFQVLRQKGQSEEEIAAAFFVGVNVVKQRLRLATVSEKLLDIYAGDGMSLEQLMAFAVTNDHARQEQVWESLQRSYSQEPYQIRRMLTERTARASDRRALFVGIEAYEQAGGIVMRDLFQQDDGGWLENVGLLDALVAEKLKAEAEKIAAEGWKWIEVNVDFPFGHTHQLRELEGTPTDLTAEEQATIEALKAKYAKLEAAYENADELPDDVDSRLGEIETALAAFDDRPVSYDPAEIARAGVFVSIDSDGSLSVDRGYVRPEDEAPASTNTDGETGSDGNTSEGFEPSAPTIQRAVITIGGQPEAEEDEEDIVKPLPDRLVSELTAYRTLALRDAVANNPHVAMTALLHKLCLDTFQHAASGACIEASVREVFFSIQPADLKDSLPAKAVAERHQAWKTDLPKDEAALWDWLAALDEPSRAALLAHCVSFGVNALYEKGDRYGGPGVSAHGIQRRLVQAERLARAVELDMVEAGWRPTVDSYLGRVTKPRILEAVREAKGEQSAQLIDHLKKADMAKEAERLLEGTGWLPEPLRTSVADAAEAIDGNVAEGDEALPAFLSDDEEGTGEEDADEPAVIAAE</sequence>
<evidence type="ECO:0000313" key="5">
    <source>
        <dbReference type="EMBL" id="AGK57201.1"/>
    </source>
</evidence>
<dbReference type="SMART" id="SM00470">
    <property type="entry name" value="ParB"/>
    <property type="match status" value="1"/>
</dbReference>
<evidence type="ECO:0000256" key="3">
    <source>
        <dbReference type="SAM" id="MobiDB-lite"/>
    </source>
</evidence>
<feature type="domain" description="ParB-like N-terminal" evidence="4">
    <location>
        <begin position="53"/>
        <end position="157"/>
    </location>
</feature>
<dbReference type="Pfam" id="PF02195">
    <property type="entry name" value="ParB_N"/>
    <property type="match status" value="1"/>
</dbReference>
<protein>
    <submittedName>
        <fullName evidence="5">ParB domain-containing protein nuclease</fullName>
    </submittedName>
</protein>
<proteinExistence type="inferred from homology"/>
<dbReference type="GO" id="GO:0007059">
    <property type="term" value="P:chromosome segregation"/>
    <property type="evidence" value="ECO:0007669"/>
    <property type="project" value="TreeGrafter"/>
</dbReference>
<dbReference type="FunFam" id="1.10.10.2830:FF:000001">
    <property type="entry name" value="Chromosome partitioning protein ParB"/>
    <property type="match status" value="1"/>
</dbReference>
<dbReference type="SUPFAM" id="SSF110849">
    <property type="entry name" value="ParB/Sulfiredoxin"/>
    <property type="match status" value="1"/>
</dbReference>
<keyword evidence="6" id="KW-1185">Reference proteome</keyword>
<dbReference type="Proteomes" id="UP000005952">
    <property type="component" value="Chromosome"/>
</dbReference>
<dbReference type="STRING" id="670307.HYPDE_27608"/>
<dbReference type="GO" id="GO:0005694">
    <property type="term" value="C:chromosome"/>
    <property type="evidence" value="ECO:0007669"/>
    <property type="project" value="TreeGrafter"/>
</dbReference>
<feature type="coiled-coil region" evidence="2">
    <location>
        <begin position="350"/>
        <end position="377"/>
    </location>
</feature>
<gene>
    <name evidence="5" type="ORF">HYPDE_27608</name>
</gene>
<dbReference type="KEGG" id="hdt:HYPDE_27608"/>
<evidence type="ECO:0000256" key="1">
    <source>
        <dbReference type="ARBA" id="ARBA00006295"/>
    </source>
</evidence>
<dbReference type="InterPro" id="IPR036086">
    <property type="entry name" value="ParB/Sulfiredoxin_sf"/>
</dbReference>
<reference evidence="5 6" key="1">
    <citation type="journal article" date="2013" name="Genome Announc.">
        <title>Genome sequences for three denitrifying bacterial strains isolated from a uranium- and nitrate-contaminated subsurface environment.</title>
        <authorList>
            <person name="Venkatramanan R."/>
            <person name="Prakash O."/>
            <person name="Woyke T."/>
            <person name="Chain P."/>
            <person name="Goodwin L.A."/>
            <person name="Watson D."/>
            <person name="Brooks S."/>
            <person name="Kostka J.E."/>
            <person name="Green S.J."/>
        </authorList>
    </citation>
    <scope>NUCLEOTIDE SEQUENCE [LARGE SCALE GENOMIC DNA]</scope>
    <source>
        <strain evidence="5 6">1NES1</strain>
    </source>
</reference>
<dbReference type="eggNOG" id="COG1475">
    <property type="taxonomic scope" value="Bacteria"/>
</dbReference>
<feature type="compositionally biased region" description="Polar residues" evidence="3">
    <location>
        <begin position="437"/>
        <end position="453"/>
    </location>
</feature>
<evidence type="ECO:0000313" key="6">
    <source>
        <dbReference type="Proteomes" id="UP000005952"/>
    </source>
</evidence>
<dbReference type="PANTHER" id="PTHR33375">
    <property type="entry name" value="CHROMOSOME-PARTITIONING PROTEIN PARB-RELATED"/>
    <property type="match status" value="1"/>
</dbReference>
<dbReference type="EMBL" id="CP005587">
    <property type="protein sequence ID" value="AGK57201.1"/>
    <property type="molecule type" value="Genomic_DNA"/>
</dbReference>
<dbReference type="HOGENOM" id="CLU_019174_1_0_5"/>
<keyword evidence="2" id="KW-0175">Coiled coil</keyword>
<dbReference type="SUPFAM" id="SSF109709">
    <property type="entry name" value="KorB DNA-binding domain-like"/>
    <property type="match status" value="1"/>
</dbReference>
<dbReference type="PANTHER" id="PTHR33375:SF7">
    <property type="entry name" value="CHROMOSOME 2-PARTITIONING PROTEIN PARB-RELATED"/>
    <property type="match status" value="1"/>
</dbReference>
<dbReference type="AlphaFoldDB" id="N0B9J2"/>
<organism evidence="5 6">
    <name type="scientific">Hyphomicrobium denitrificans 1NES1</name>
    <dbReference type="NCBI Taxonomy" id="670307"/>
    <lineage>
        <taxon>Bacteria</taxon>
        <taxon>Pseudomonadati</taxon>
        <taxon>Pseudomonadota</taxon>
        <taxon>Alphaproteobacteria</taxon>
        <taxon>Hyphomicrobiales</taxon>
        <taxon>Hyphomicrobiaceae</taxon>
        <taxon>Hyphomicrobium</taxon>
    </lineage>
</organism>
<feature type="region of interest" description="Disordered" evidence="3">
    <location>
        <begin position="721"/>
        <end position="750"/>
    </location>
</feature>
<accession>N0B9J2</accession>
<name>N0B9J2_9HYPH</name>
<dbReference type="Gene3D" id="1.10.10.2830">
    <property type="match status" value="1"/>
</dbReference>
<dbReference type="InterPro" id="IPR050336">
    <property type="entry name" value="Chromosome_partition/occlusion"/>
</dbReference>
<comment type="similarity">
    <text evidence="1">Belongs to the ParB family.</text>
</comment>
<feature type="compositionally biased region" description="Acidic residues" evidence="3">
    <location>
        <begin position="730"/>
        <end position="743"/>
    </location>
</feature>
<dbReference type="Gene3D" id="3.90.1530.30">
    <property type="match status" value="1"/>
</dbReference>